<dbReference type="EMBL" id="NESQ01000191">
    <property type="protein sequence ID" value="PUU76348.1"/>
    <property type="molecule type" value="Genomic_DNA"/>
</dbReference>
<keyword evidence="3" id="KW-1185">Reference proteome</keyword>
<name>A0A2T6ZLI4_TUBBO</name>
<reference evidence="2 3" key="1">
    <citation type="submission" date="2017-04" db="EMBL/GenBank/DDBJ databases">
        <title>Draft genome sequence of Tuber borchii Vittad., a whitish edible truffle.</title>
        <authorList>
            <consortium name="DOE Joint Genome Institute"/>
            <person name="Murat C."/>
            <person name="Kuo A."/>
            <person name="Barry K.W."/>
            <person name="Clum A."/>
            <person name="Dockter R.B."/>
            <person name="Fauchery L."/>
            <person name="Iotti M."/>
            <person name="Kohler A."/>
            <person name="Labutti K."/>
            <person name="Lindquist E.A."/>
            <person name="Lipzen A."/>
            <person name="Ohm R.A."/>
            <person name="Wang M."/>
            <person name="Grigoriev I.V."/>
            <person name="Zambonelli A."/>
            <person name="Martin F.M."/>
        </authorList>
    </citation>
    <scope>NUCLEOTIDE SEQUENCE [LARGE SCALE GENOMIC DNA]</scope>
    <source>
        <strain evidence="2 3">Tbo3840</strain>
    </source>
</reference>
<dbReference type="AlphaFoldDB" id="A0A2T6ZLI4"/>
<dbReference type="OrthoDB" id="10057598at2759"/>
<protein>
    <submittedName>
        <fullName evidence="2">Uncharacterized protein</fullName>
    </submittedName>
</protein>
<evidence type="ECO:0000256" key="1">
    <source>
        <dbReference type="SAM" id="MobiDB-lite"/>
    </source>
</evidence>
<dbReference type="STRING" id="42251.A0A2T6ZLI4"/>
<accession>A0A2T6ZLI4</accession>
<dbReference type="Proteomes" id="UP000244722">
    <property type="component" value="Unassembled WGS sequence"/>
</dbReference>
<dbReference type="Pfam" id="PF14518">
    <property type="entry name" value="Haem_oxygenas_2"/>
    <property type="match status" value="1"/>
</dbReference>
<gene>
    <name evidence="2" type="ORF">B9Z19DRAFT_1129872</name>
</gene>
<comment type="caution">
    <text evidence="2">The sequence shown here is derived from an EMBL/GenBank/DDBJ whole genome shotgun (WGS) entry which is preliminary data.</text>
</comment>
<organism evidence="2 3">
    <name type="scientific">Tuber borchii</name>
    <name type="common">White truffle</name>
    <dbReference type="NCBI Taxonomy" id="42251"/>
    <lineage>
        <taxon>Eukaryota</taxon>
        <taxon>Fungi</taxon>
        <taxon>Dikarya</taxon>
        <taxon>Ascomycota</taxon>
        <taxon>Pezizomycotina</taxon>
        <taxon>Pezizomycetes</taxon>
        <taxon>Pezizales</taxon>
        <taxon>Tuberaceae</taxon>
        <taxon>Tuber</taxon>
    </lineage>
</organism>
<feature type="region of interest" description="Disordered" evidence="1">
    <location>
        <begin position="1"/>
        <end position="54"/>
    </location>
</feature>
<evidence type="ECO:0000313" key="3">
    <source>
        <dbReference type="Proteomes" id="UP000244722"/>
    </source>
</evidence>
<evidence type="ECO:0000313" key="2">
    <source>
        <dbReference type="EMBL" id="PUU76348.1"/>
    </source>
</evidence>
<sequence>MTKAFKVYPSHRTGSAPPLDDPQRSKSPRASPGGPQRGSGGRGHQEEPGIDAPVPHAVHKYGHWRWQRETVRGSVTKSEYRSAGLESCCLAAVHFPVLGVPAGAIGFSMAYENLPLHMAITVQELPESKPDPYYFILHISIDNSHSGAVGIPATTEHTTPAAQ</sequence>
<proteinExistence type="predicted"/>